<feature type="compositionally biased region" description="Polar residues" evidence="1">
    <location>
        <begin position="165"/>
        <end position="186"/>
    </location>
</feature>
<reference evidence="3" key="1">
    <citation type="submission" date="2021-01" db="UniProtKB">
        <authorList>
            <consortium name="EnsemblMetazoa"/>
        </authorList>
    </citation>
    <scope>IDENTIFICATION</scope>
</reference>
<dbReference type="EnsemblMetazoa" id="CLYHEMT007242.2">
    <property type="protein sequence ID" value="CLYHEMP007242.2"/>
    <property type="gene ID" value="CLYHEMG007242"/>
</dbReference>
<evidence type="ECO:0000313" key="4">
    <source>
        <dbReference type="Proteomes" id="UP000594262"/>
    </source>
</evidence>
<keyword evidence="4" id="KW-1185">Reference proteome</keyword>
<protein>
    <recommendedName>
        <fullName evidence="2">MRN complex-interacting protein N-terminal domain-containing protein</fullName>
    </recommendedName>
</protein>
<accession>A0A7M5U7S7</accession>
<feature type="compositionally biased region" description="Low complexity" evidence="1">
    <location>
        <begin position="57"/>
        <end position="66"/>
    </location>
</feature>
<dbReference type="AlphaFoldDB" id="A0A7M5U7S7"/>
<dbReference type="InterPro" id="IPR032739">
    <property type="entry name" value="MRNIP"/>
</dbReference>
<dbReference type="EnsemblMetazoa" id="CLYHEMT007242.1">
    <property type="protein sequence ID" value="CLYHEMP007242.1"/>
    <property type="gene ID" value="CLYHEMG007242"/>
</dbReference>
<feature type="compositionally biased region" description="Acidic residues" evidence="1">
    <location>
        <begin position="79"/>
        <end position="88"/>
    </location>
</feature>
<proteinExistence type="predicted"/>
<dbReference type="GO" id="GO:0005634">
    <property type="term" value="C:nucleus"/>
    <property type="evidence" value="ECO:0007669"/>
    <property type="project" value="TreeGrafter"/>
</dbReference>
<evidence type="ECO:0000259" key="2">
    <source>
        <dbReference type="Pfam" id="PF15749"/>
    </source>
</evidence>
<dbReference type="PANTHER" id="PTHR15863:SF2">
    <property type="entry name" value="MRN COMPLEX-INTERACTING PROTEIN"/>
    <property type="match status" value="1"/>
</dbReference>
<dbReference type="PANTHER" id="PTHR15863">
    <property type="entry name" value="MRN COMPLEX-INTERACTING PROTEIN"/>
    <property type="match status" value="1"/>
</dbReference>
<feature type="domain" description="MRN complex-interacting protein N-terminal" evidence="2">
    <location>
        <begin position="7"/>
        <end position="109"/>
    </location>
</feature>
<sequence>MVQEFNVVCCYSCQTYQVDQVKKSTNKWTCKMCQEKQTLKQVFFRGSGKDCRLQAQQRNLNRQRQTTQDEEAMLSKRDEEEEHDDFDETHDTYHQNYVKDPTQSRWNAFVNKEQSCDLDSEDAPPSVGFRGEYIGTKPRKRKSSSVNESKTNNHTENVQRKFFRSVTSLDGRNHMQDSYGSKTDSPIETFPKPANTETSRSKFFRSHKTLKKPSTMNLNNEIAPNTSRQDGRYEFDYEKFWDDKKSTLESKQEGLTETSFLELQYGDENLLATECKTTTETKTCNDFKKPSKWSNFLTVEDEVDSDD</sequence>
<dbReference type="GeneID" id="136801918"/>
<feature type="region of interest" description="Disordered" evidence="1">
    <location>
        <begin position="57"/>
        <end position="90"/>
    </location>
</feature>
<dbReference type="InterPro" id="IPR049472">
    <property type="entry name" value="MRNIP_N"/>
</dbReference>
<evidence type="ECO:0000313" key="3">
    <source>
        <dbReference type="EnsemblMetazoa" id="CLYHEMP007242.2"/>
    </source>
</evidence>
<dbReference type="GO" id="GO:0003682">
    <property type="term" value="F:chromatin binding"/>
    <property type="evidence" value="ECO:0007669"/>
    <property type="project" value="TreeGrafter"/>
</dbReference>
<feature type="region of interest" description="Disordered" evidence="1">
    <location>
        <begin position="116"/>
        <end position="201"/>
    </location>
</feature>
<dbReference type="OrthoDB" id="5960226at2759"/>
<dbReference type="GO" id="GO:0007095">
    <property type="term" value="P:mitotic G2 DNA damage checkpoint signaling"/>
    <property type="evidence" value="ECO:0007669"/>
    <property type="project" value="TreeGrafter"/>
</dbReference>
<dbReference type="Proteomes" id="UP000594262">
    <property type="component" value="Unplaced"/>
</dbReference>
<evidence type="ECO:0000256" key="1">
    <source>
        <dbReference type="SAM" id="MobiDB-lite"/>
    </source>
</evidence>
<dbReference type="RefSeq" id="XP_066914699.1">
    <property type="nucleotide sequence ID" value="XM_067058598.1"/>
</dbReference>
<name>A0A7M5U7S7_9CNID</name>
<dbReference type="Pfam" id="PF15749">
    <property type="entry name" value="MRNIP"/>
    <property type="match status" value="1"/>
</dbReference>
<organism evidence="3 4">
    <name type="scientific">Clytia hemisphaerica</name>
    <dbReference type="NCBI Taxonomy" id="252671"/>
    <lineage>
        <taxon>Eukaryota</taxon>
        <taxon>Metazoa</taxon>
        <taxon>Cnidaria</taxon>
        <taxon>Hydrozoa</taxon>
        <taxon>Hydroidolina</taxon>
        <taxon>Leptothecata</taxon>
        <taxon>Obeliida</taxon>
        <taxon>Clytiidae</taxon>
        <taxon>Clytia</taxon>
    </lineage>
</organism>